<dbReference type="InterPro" id="IPR007235">
    <property type="entry name" value="Glyco_trans_28_C"/>
</dbReference>
<gene>
    <name evidence="10" type="primary">murG</name>
    <name evidence="13" type="ORF">BW425_02425</name>
</gene>
<dbReference type="GO" id="GO:0008360">
    <property type="term" value="P:regulation of cell shape"/>
    <property type="evidence" value="ECO:0007669"/>
    <property type="project" value="UniProtKB-KW"/>
</dbReference>
<dbReference type="HAMAP" id="MF_00033">
    <property type="entry name" value="MurG"/>
    <property type="match status" value="1"/>
</dbReference>
<comment type="similarity">
    <text evidence="10">Belongs to the glycosyltransferase 28 family. MurG subfamily.</text>
</comment>
<comment type="catalytic activity">
    <reaction evidence="10">
        <text>di-trans,octa-cis-undecaprenyl diphospho-N-acetyl-alpha-D-muramoyl-L-alanyl-D-glutamyl-meso-2,6-diaminopimeloyl-D-alanyl-D-alanine + UDP-N-acetyl-alpha-D-glucosamine = di-trans,octa-cis-undecaprenyl diphospho-[N-acetyl-alpha-D-glucosaminyl-(1-&gt;4)]-N-acetyl-alpha-D-muramoyl-L-alanyl-D-glutamyl-meso-2,6-diaminopimeloyl-D-alanyl-D-alanine + UDP + H(+)</text>
        <dbReference type="Rhea" id="RHEA:31227"/>
        <dbReference type="ChEBI" id="CHEBI:15378"/>
        <dbReference type="ChEBI" id="CHEBI:57705"/>
        <dbReference type="ChEBI" id="CHEBI:58223"/>
        <dbReference type="ChEBI" id="CHEBI:61387"/>
        <dbReference type="ChEBI" id="CHEBI:61388"/>
        <dbReference type="EC" id="2.4.1.227"/>
    </reaction>
</comment>
<evidence type="ECO:0000313" key="13">
    <source>
        <dbReference type="EMBL" id="OUM50789.1"/>
    </source>
</evidence>
<evidence type="ECO:0000256" key="9">
    <source>
        <dbReference type="ARBA" id="ARBA00023316"/>
    </source>
</evidence>
<accession>A0A1Y3MK30</accession>
<dbReference type="Pfam" id="PF03033">
    <property type="entry name" value="Glyco_transf_28"/>
    <property type="match status" value="1"/>
</dbReference>
<feature type="binding site" evidence="10">
    <location>
        <begin position="11"/>
        <end position="13"/>
    </location>
    <ligand>
        <name>UDP-N-acetyl-alpha-D-glucosamine</name>
        <dbReference type="ChEBI" id="CHEBI:57705"/>
    </ligand>
</feature>
<feature type="domain" description="Glycosyl transferase family 28 C-terminal" evidence="12">
    <location>
        <begin position="187"/>
        <end position="344"/>
    </location>
</feature>
<feature type="domain" description="Glycosyltransferase family 28 N-terminal" evidence="11">
    <location>
        <begin position="4"/>
        <end position="141"/>
    </location>
</feature>
<evidence type="ECO:0000256" key="6">
    <source>
        <dbReference type="ARBA" id="ARBA00022984"/>
    </source>
</evidence>
<dbReference type="UniPathway" id="UPA00219"/>
<keyword evidence="3 10" id="KW-0328">Glycosyltransferase</keyword>
<dbReference type="RefSeq" id="WP_016116326.1">
    <property type="nucleotide sequence ID" value="NZ_CP189809.1"/>
</dbReference>
<evidence type="ECO:0000256" key="8">
    <source>
        <dbReference type="ARBA" id="ARBA00023306"/>
    </source>
</evidence>
<keyword evidence="4 10" id="KW-0808">Transferase</keyword>
<dbReference type="GO" id="GO:0009252">
    <property type="term" value="P:peptidoglycan biosynthetic process"/>
    <property type="evidence" value="ECO:0007669"/>
    <property type="project" value="UniProtKB-UniRule"/>
</dbReference>
<dbReference type="Proteomes" id="UP000195321">
    <property type="component" value="Unassembled WGS sequence"/>
</dbReference>
<evidence type="ECO:0000256" key="4">
    <source>
        <dbReference type="ARBA" id="ARBA00022679"/>
    </source>
</evidence>
<dbReference type="NCBIfam" id="NF009102">
    <property type="entry name" value="PRK12446.1"/>
    <property type="match status" value="1"/>
</dbReference>
<evidence type="ECO:0000256" key="2">
    <source>
        <dbReference type="ARBA" id="ARBA00022618"/>
    </source>
</evidence>
<evidence type="ECO:0000259" key="11">
    <source>
        <dbReference type="Pfam" id="PF03033"/>
    </source>
</evidence>
<dbReference type="InterPro" id="IPR006009">
    <property type="entry name" value="GlcNAc_MurG"/>
</dbReference>
<comment type="caution">
    <text evidence="10">Lacks conserved residue(s) required for the propagation of feature annotation.</text>
</comment>
<sequence length="352" mass="39388">MKRIVFTGGGSAGHVTPNLAIIPHLQKKGWDISYIGSHQGIEKTIIENEGIPYYGIASGKLRRYFDLKNIKDPFLVMKGVMDAYVRIRKLKPDVIFSKGGFVSVPVVIGGWLNRVPVLLHESDMTPGLANKIALRFASKIFVTFEEAAQHLPTEKVVYTGSPVREEVLRGNREKGLHFLRFHTRKAVITVMGGSLGAKKINETVREALPQLLKNYQVVHLCGKGNLDETLQGIEGYRQFEYVHGELPDVLGATDFVISRAGSNAIFEFLTLQKPMLLIPLPKASSRGDQILNAQSFERQGYAAVLYEETVTVTSLMKHIEELNHNCEKYKKELKKYSGKEAAQTIMKYITEA</sequence>
<dbReference type="SUPFAM" id="SSF53756">
    <property type="entry name" value="UDP-Glycosyltransferase/glycogen phosphorylase"/>
    <property type="match status" value="1"/>
</dbReference>
<dbReference type="GO" id="GO:0071555">
    <property type="term" value="P:cell wall organization"/>
    <property type="evidence" value="ECO:0007669"/>
    <property type="project" value="UniProtKB-KW"/>
</dbReference>
<comment type="subcellular location">
    <subcellularLocation>
        <location evidence="10">Cell membrane</location>
        <topology evidence="10">Peripheral membrane protein</topology>
        <orientation evidence="10">Cytoplasmic side</orientation>
    </subcellularLocation>
</comment>
<feature type="binding site" evidence="10">
    <location>
        <position position="194"/>
    </location>
    <ligand>
        <name>UDP-N-acetyl-alpha-D-glucosamine</name>
        <dbReference type="ChEBI" id="CHEBI:57705"/>
    </ligand>
</feature>
<dbReference type="CDD" id="cd03785">
    <property type="entry name" value="GT28_MurG"/>
    <property type="match status" value="1"/>
</dbReference>
<dbReference type="PANTHER" id="PTHR21015">
    <property type="entry name" value="UDP-N-ACETYLGLUCOSAMINE--N-ACETYLMURAMYL-(PENTAPEPTIDE) PYROPHOSPHORYL-UNDECAPRENOL N-ACETYLGLUCOSAMINE TRANSFERASE 1"/>
    <property type="match status" value="1"/>
</dbReference>
<comment type="function">
    <text evidence="10">Cell wall formation. Catalyzes the transfer of a GlcNAc subunit on undecaprenyl-pyrophosphoryl-MurNAc-pentapeptide (lipid intermediate I) to form undecaprenyl-pyrophosphoryl-MurNAc-(pentapeptide)GlcNAc (lipid intermediate II).</text>
</comment>
<dbReference type="GO" id="GO:0005975">
    <property type="term" value="P:carbohydrate metabolic process"/>
    <property type="evidence" value="ECO:0007669"/>
    <property type="project" value="InterPro"/>
</dbReference>
<dbReference type="GO" id="GO:0051301">
    <property type="term" value="P:cell division"/>
    <property type="evidence" value="ECO:0007669"/>
    <property type="project" value="UniProtKB-KW"/>
</dbReference>
<keyword evidence="7 10" id="KW-0472">Membrane</keyword>
<feature type="binding site" evidence="10">
    <location>
        <position position="164"/>
    </location>
    <ligand>
        <name>UDP-N-acetyl-alpha-D-glucosamine</name>
        <dbReference type="ChEBI" id="CHEBI:57705"/>
    </ligand>
</feature>
<dbReference type="InterPro" id="IPR004276">
    <property type="entry name" value="GlycoTrans_28_N"/>
</dbReference>
<feature type="binding site" evidence="10">
    <location>
        <position position="289"/>
    </location>
    <ligand>
        <name>UDP-N-acetyl-alpha-D-glucosamine</name>
        <dbReference type="ChEBI" id="CHEBI:57705"/>
    </ligand>
</feature>
<evidence type="ECO:0000313" key="14">
    <source>
        <dbReference type="Proteomes" id="UP000195321"/>
    </source>
</evidence>
<evidence type="ECO:0000259" key="12">
    <source>
        <dbReference type="Pfam" id="PF04101"/>
    </source>
</evidence>
<dbReference type="AlphaFoldDB" id="A0A1Y3MK30"/>
<keyword evidence="6 10" id="KW-0573">Peptidoglycan synthesis</keyword>
<keyword evidence="5 10" id="KW-0133">Cell shape</keyword>
<dbReference type="EMBL" id="MWPX01000001">
    <property type="protein sequence ID" value="OUM50789.1"/>
    <property type="molecule type" value="Genomic_DNA"/>
</dbReference>
<comment type="caution">
    <text evidence="13">The sequence shown here is derived from an EMBL/GenBank/DDBJ whole genome shotgun (WGS) entry which is preliminary data.</text>
</comment>
<keyword evidence="2 10" id="KW-0132">Cell division</keyword>
<keyword evidence="1 10" id="KW-1003">Cell membrane</keyword>
<evidence type="ECO:0000256" key="1">
    <source>
        <dbReference type="ARBA" id="ARBA00022475"/>
    </source>
</evidence>
<reference evidence="13 14" key="1">
    <citation type="submission" date="2017-02" db="EMBL/GenBank/DDBJ databases">
        <title>Bacillus pseudomycoides isolate FSL K6-0042.</title>
        <authorList>
            <person name="Kovac J."/>
        </authorList>
    </citation>
    <scope>NUCLEOTIDE SEQUENCE [LARGE SCALE GENOMIC DNA]</scope>
    <source>
        <strain evidence="13 14">FSL K6-0042</strain>
    </source>
</reference>
<evidence type="ECO:0000256" key="5">
    <source>
        <dbReference type="ARBA" id="ARBA00022960"/>
    </source>
</evidence>
<dbReference type="Gene3D" id="3.40.50.2000">
    <property type="entry name" value="Glycogen Phosphorylase B"/>
    <property type="match status" value="2"/>
</dbReference>
<protein>
    <recommendedName>
        <fullName evidence="10">UDP-N-acetylglucosamine--N-acetylmuramyl-(pentapeptide) pyrophosphoryl-undecaprenol N-acetylglucosamine transferase</fullName>
        <ecNumber evidence="10">2.4.1.227</ecNumber>
    </recommendedName>
    <alternativeName>
        <fullName evidence="10">Undecaprenyl-PP-MurNAc-pentapeptide-UDPGlcNAc GlcNAc transferase</fullName>
    </alternativeName>
</protein>
<comment type="pathway">
    <text evidence="10">Cell wall biogenesis; peptidoglycan biosynthesis.</text>
</comment>
<proteinExistence type="inferred from homology"/>
<keyword evidence="9 10" id="KW-0961">Cell wall biogenesis/degradation</keyword>
<dbReference type="GO" id="GO:0005886">
    <property type="term" value="C:plasma membrane"/>
    <property type="evidence" value="ECO:0007669"/>
    <property type="project" value="UniProtKB-SubCell"/>
</dbReference>
<dbReference type="NCBIfam" id="TIGR01133">
    <property type="entry name" value="murG"/>
    <property type="match status" value="1"/>
</dbReference>
<evidence type="ECO:0000256" key="3">
    <source>
        <dbReference type="ARBA" id="ARBA00022676"/>
    </source>
</evidence>
<organism evidence="13 14">
    <name type="scientific">Bacillus pseudomycoides</name>
    <dbReference type="NCBI Taxonomy" id="64104"/>
    <lineage>
        <taxon>Bacteria</taxon>
        <taxon>Bacillati</taxon>
        <taxon>Bacillota</taxon>
        <taxon>Bacilli</taxon>
        <taxon>Bacillales</taxon>
        <taxon>Bacillaceae</taxon>
        <taxon>Bacillus</taxon>
        <taxon>Bacillus cereus group</taxon>
    </lineage>
</organism>
<dbReference type="GO" id="GO:0050511">
    <property type="term" value="F:undecaprenyldiphospho-muramoylpentapeptide beta-N-acetylglucosaminyltransferase activity"/>
    <property type="evidence" value="ECO:0007669"/>
    <property type="project" value="UniProtKB-UniRule"/>
</dbReference>
<dbReference type="EC" id="2.4.1.227" evidence="10"/>
<evidence type="ECO:0000256" key="7">
    <source>
        <dbReference type="ARBA" id="ARBA00023136"/>
    </source>
</evidence>
<dbReference type="PANTHER" id="PTHR21015:SF27">
    <property type="entry name" value="UDP-N-ACETYLGLUCOSAMINE--N-ACETYLMURAMYL-(PENTAPEPTIDE) PYROPHOSPHORYL-UNDECAPRENOL N-ACETYLGLUCOSAMINE TRANSFERASE"/>
    <property type="match status" value="1"/>
</dbReference>
<dbReference type="Pfam" id="PF04101">
    <property type="entry name" value="Glyco_tran_28_C"/>
    <property type="match status" value="1"/>
</dbReference>
<keyword evidence="8 10" id="KW-0131">Cell cycle</keyword>
<name>A0A1Y3MK30_9BACI</name>
<evidence type="ECO:0000256" key="10">
    <source>
        <dbReference type="HAMAP-Rule" id="MF_00033"/>
    </source>
</evidence>